<evidence type="ECO:0000313" key="1">
    <source>
        <dbReference type="EMBL" id="ASJ24882.1"/>
    </source>
</evidence>
<sequence length="68" mass="8177">MFSDPTQGVHSGIWQKRQRPFVFPAKTGSFPRLFRYCQHLHPHTIKCAHFFTVIRFDINKHRHDTRQS</sequence>
<evidence type="ECO:0000313" key="2">
    <source>
        <dbReference type="Proteomes" id="UP000197424"/>
    </source>
</evidence>
<protein>
    <submittedName>
        <fullName evidence="1">Uncharacterized protein</fullName>
    </submittedName>
</protein>
<accession>A0A248LJQ2</accession>
<reference evidence="2" key="1">
    <citation type="submission" date="2017-06" db="EMBL/GenBank/DDBJ databases">
        <title>Whole genome sequence of Laribacter hongkongensis LHGZ1.</title>
        <authorList>
            <person name="Chen D."/>
            <person name="Wu H."/>
            <person name="Chen J."/>
        </authorList>
    </citation>
    <scope>NUCLEOTIDE SEQUENCE [LARGE SCALE GENOMIC DNA]</scope>
    <source>
        <strain evidence="2">LHGZ1</strain>
    </source>
</reference>
<dbReference type="AlphaFoldDB" id="A0A248LJQ2"/>
<organism evidence="1 2">
    <name type="scientific">Laribacter hongkongensis</name>
    <dbReference type="NCBI Taxonomy" id="168471"/>
    <lineage>
        <taxon>Bacteria</taxon>
        <taxon>Pseudomonadati</taxon>
        <taxon>Pseudomonadota</taxon>
        <taxon>Betaproteobacteria</taxon>
        <taxon>Neisseriales</taxon>
        <taxon>Aquaspirillaceae</taxon>
        <taxon>Laribacter</taxon>
    </lineage>
</organism>
<dbReference type="EMBL" id="CP022115">
    <property type="protein sequence ID" value="ASJ24882.1"/>
    <property type="molecule type" value="Genomic_DNA"/>
</dbReference>
<gene>
    <name evidence="1" type="ORF">LHGZ1_2051</name>
</gene>
<name>A0A248LJQ2_9NEIS</name>
<dbReference type="Proteomes" id="UP000197424">
    <property type="component" value="Chromosome"/>
</dbReference>
<proteinExistence type="predicted"/>